<feature type="domain" description="GRIP" evidence="4">
    <location>
        <begin position="563"/>
        <end position="612"/>
    </location>
</feature>
<dbReference type="PANTHER" id="PTHR23157">
    <property type="entry name" value="GRIP AND COILED-COIL DOMAIN-CONTAINING PROTEIN 1"/>
    <property type="match status" value="1"/>
</dbReference>
<dbReference type="InterPro" id="IPR000237">
    <property type="entry name" value="GRIP_dom"/>
</dbReference>
<dbReference type="GO" id="GO:0005794">
    <property type="term" value="C:Golgi apparatus"/>
    <property type="evidence" value="ECO:0007669"/>
    <property type="project" value="TreeGrafter"/>
</dbReference>
<evidence type="ECO:0000256" key="1">
    <source>
        <dbReference type="ARBA" id="ARBA00023054"/>
    </source>
</evidence>
<sequence>MFNNMKNKIREKTGTELPKFSTSTSLFTKSRSNQHSRQNSQGSITSITSEHNLKDEDSKSSNSIASSVCIMVSDQKSSNTPEKTGVTGTTASTIDWESKFLEKEKEWREKEKTYVADLLKQTKELQETITLTEDFRKKYACCQEEKEQLEIYQKQEMSKLKELLLSKEDENNRNITALKDALISIDSLKQEVNRLKPFEEQISHCQDDLECLRHTSEKEIWNLSSRLTQKEETIRHLEERIAVLTHRTEADCQALGAQLSTDERVRSLIAERALLERRLEEAHIHLAEIKTSWSDKIAILETQVGRLSRQAGEEGVERRNAEMKITSLESKLECVEKEKEQLLKKIEKLTKERDSIAFELKQLSMDSNRFEENPARTDELNELMSRLEVLSKENEALHLSNEESRRILDESLAEEVVKNSRLNDEIVKLRKYTHELETALASEKKVKDQTLLRNAEISQRVQLSEQEVKEQLQQNEELFKKVNDLESQLESSEQSLKSLKVEASGDETDTSIQNRILELENEITDKNKTIKILQQNLNDVRKTFQTELKNRVETNKTVTHSCPIEEDINFKYMKHVLIKFLTSSEYEAQQLTKAVATLLKLSSEEERLIKETLEWRSSWFGLKPRSKTHINLS</sequence>
<dbReference type="InterPro" id="IPR051952">
    <property type="entry name" value="Golgi-autophagy_related"/>
</dbReference>
<name>A0AAN9T4K9_9HEMI</name>
<feature type="compositionally biased region" description="Low complexity" evidence="3">
    <location>
        <begin position="19"/>
        <end position="43"/>
    </location>
</feature>
<keyword evidence="1 2" id="KW-0175">Coiled coil</keyword>
<feature type="coiled-coil region" evidence="2">
    <location>
        <begin position="318"/>
        <end position="400"/>
    </location>
</feature>
<dbReference type="PANTHER" id="PTHR23157:SF24">
    <property type="entry name" value="GOLGIN SUBFAMILY A MEMBER 1"/>
    <property type="match status" value="1"/>
</dbReference>
<comment type="caution">
    <text evidence="5">The sequence shown here is derived from an EMBL/GenBank/DDBJ whole genome shotgun (WGS) entry which is preliminary data.</text>
</comment>
<dbReference type="Pfam" id="PF01465">
    <property type="entry name" value="GRIP"/>
    <property type="match status" value="1"/>
</dbReference>
<feature type="coiled-coil region" evidence="2">
    <location>
        <begin position="220"/>
        <end position="247"/>
    </location>
</feature>
<protein>
    <recommendedName>
        <fullName evidence="4">GRIP domain-containing protein</fullName>
    </recommendedName>
</protein>
<dbReference type="Proteomes" id="UP001367676">
    <property type="component" value="Unassembled WGS sequence"/>
</dbReference>
<feature type="region of interest" description="Disordered" evidence="3">
    <location>
        <begin position="1"/>
        <end position="60"/>
    </location>
</feature>
<dbReference type="Gene3D" id="1.10.220.60">
    <property type="entry name" value="GRIP domain"/>
    <property type="match status" value="1"/>
</dbReference>
<evidence type="ECO:0000256" key="2">
    <source>
        <dbReference type="SAM" id="Coils"/>
    </source>
</evidence>
<evidence type="ECO:0000256" key="3">
    <source>
        <dbReference type="SAM" id="MobiDB-lite"/>
    </source>
</evidence>
<proteinExistence type="predicted"/>
<dbReference type="SMART" id="SM00755">
    <property type="entry name" value="Grip"/>
    <property type="match status" value="1"/>
</dbReference>
<dbReference type="EMBL" id="JBBCAQ010000037">
    <property type="protein sequence ID" value="KAK7573480.1"/>
    <property type="molecule type" value="Genomic_DNA"/>
</dbReference>
<dbReference type="PROSITE" id="PS50913">
    <property type="entry name" value="GRIP"/>
    <property type="match status" value="1"/>
</dbReference>
<reference evidence="5 6" key="1">
    <citation type="submission" date="2024-03" db="EMBL/GenBank/DDBJ databases">
        <title>Adaptation during the transition from Ophiocordyceps entomopathogen to insect associate is accompanied by gene loss and intensified selection.</title>
        <authorList>
            <person name="Ward C.M."/>
            <person name="Onetto C.A."/>
            <person name="Borneman A.R."/>
        </authorList>
    </citation>
    <scope>NUCLEOTIDE SEQUENCE [LARGE SCALE GENOMIC DNA]</scope>
    <source>
        <strain evidence="5">AWRI1</strain>
        <tissue evidence="5">Single Adult Female</tissue>
    </source>
</reference>
<evidence type="ECO:0000313" key="6">
    <source>
        <dbReference type="Proteomes" id="UP001367676"/>
    </source>
</evidence>
<accession>A0AAN9T4K9</accession>
<organism evidence="5 6">
    <name type="scientific">Parthenolecanium corni</name>
    <dbReference type="NCBI Taxonomy" id="536013"/>
    <lineage>
        <taxon>Eukaryota</taxon>
        <taxon>Metazoa</taxon>
        <taxon>Ecdysozoa</taxon>
        <taxon>Arthropoda</taxon>
        <taxon>Hexapoda</taxon>
        <taxon>Insecta</taxon>
        <taxon>Pterygota</taxon>
        <taxon>Neoptera</taxon>
        <taxon>Paraneoptera</taxon>
        <taxon>Hemiptera</taxon>
        <taxon>Sternorrhyncha</taxon>
        <taxon>Coccoidea</taxon>
        <taxon>Coccidae</taxon>
        <taxon>Parthenolecanium</taxon>
    </lineage>
</organism>
<evidence type="ECO:0000313" key="5">
    <source>
        <dbReference type="EMBL" id="KAK7573480.1"/>
    </source>
</evidence>
<dbReference type="AlphaFoldDB" id="A0AAN9T4K9"/>
<gene>
    <name evidence="5" type="ORF">V9T40_010671</name>
</gene>
<evidence type="ECO:0000259" key="4">
    <source>
        <dbReference type="PROSITE" id="PS50913"/>
    </source>
</evidence>
<keyword evidence="6" id="KW-1185">Reference proteome</keyword>
<feature type="coiled-coil region" evidence="2">
    <location>
        <begin position="454"/>
        <end position="543"/>
    </location>
</feature>